<evidence type="ECO:0000259" key="9">
    <source>
        <dbReference type="PROSITE" id="PS50110"/>
    </source>
</evidence>
<dbReference type="Gene3D" id="6.10.250.690">
    <property type="match status" value="1"/>
</dbReference>
<dbReference type="Gene3D" id="3.40.50.2300">
    <property type="match status" value="1"/>
</dbReference>
<dbReference type="GO" id="GO:0032993">
    <property type="term" value="C:protein-DNA complex"/>
    <property type="evidence" value="ECO:0007669"/>
    <property type="project" value="TreeGrafter"/>
</dbReference>
<dbReference type="GO" id="GO:0000976">
    <property type="term" value="F:transcription cis-regulatory region binding"/>
    <property type="evidence" value="ECO:0007669"/>
    <property type="project" value="TreeGrafter"/>
</dbReference>
<dbReference type="PANTHER" id="PTHR48111:SF22">
    <property type="entry name" value="REGULATOR OF RPOS"/>
    <property type="match status" value="1"/>
</dbReference>
<keyword evidence="5 8" id="KW-0238">DNA-binding</keyword>
<dbReference type="GeneID" id="91517735"/>
<dbReference type="OrthoDB" id="5242569at2"/>
<dbReference type="Gene3D" id="1.10.10.10">
    <property type="entry name" value="Winged helix-like DNA-binding domain superfamily/Winged helix DNA-binding domain"/>
    <property type="match status" value="1"/>
</dbReference>
<sequence>MNVATTTRATPTREANADEVSAEAGACGTVLIVDDDVDVRESLARGLRLHGFGVRVAAEGAAALSATRTYLPDVVVLDIEMPGLDGLSFITALRALGSDIPICVLSGRTRVTDRVEGLELGADDYLTKPFDFAELTARLHALLRRRGSGWSAAQESVTVGALRIDFPARLVSAHGREVPLTRREFDVISMLAVHRGSVVTRDRLLETVWGYDFRPQTNVVDVVVGHLRRKLEADGAPRLLHTVRAVGFVLREEGA</sequence>
<dbReference type="InterPro" id="IPR036388">
    <property type="entry name" value="WH-like_DNA-bd_sf"/>
</dbReference>
<keyword evidence="6" id="KW-0804">Transcription</keyword>
<evidence type="ECO:0000256" key="1">
    <source>
        <dbReference type="ARBA" id="ARBA00004496"/>
    </source>
</evidence>
<dbReference type="CDD" id="cd00383">
    <property type="entry name" value="trans_reg_C"/>
    <property type="match status" value="1"/>
</dbReference>
<comment type="subcellular location">
    <subcellularLocation>
        <location evidence="1">Cytoplasm</location>
    </subcellularLocation>
</comment>
<dbReference type="InterPro" id="IPR001789">
    <property type="entry name" value="Sig_transdc_resp-reg_receiver"/>
</dbReference>
<dbReference type="InterPro" id="IPR011006">
    <property type="entry name" value="CheY-like_superfamily"/>
</dbReference>
<dbReference type="SMART" id="SM00862">
    <property type="entry name" value="Trans_reg_C"/>
    <property type="match status" value="1"/>
</dbReference>
<feature type="DNA-binding region" description="OmpR/PhoB-type" evidence="8">
    <location>
        <begin position="154"/>
        <end position="252"/>
    </location>
</feature>
<evidence type="ECO:0000259" key="10">
    <source>
        <dbReference type="PROSITE" id="PS51755"/>
    </source>
</evidence>
<name>U5EF07_NOCAS</name>
<dbReference type="Pfam" id="PF00486">
    <property type="entry name" value="Trans_reg_C"/>
    <property type="match status" value="1"/>
</dbReference>
<keyword evidence="2 7" id="KW-0597">Phosphoprotein</keyword>
<dbReference type="eggNOG" id="COG0745">
    <property type="taxonomic scope" value="Bacteria"/>
</dbReference>
<dbReference type="GO" id="GO:0000156">
    <property type="term" value="F:phosphorelay response regulator activity"/>
    <property type="evidence" value="ECO:0007669"/>
    <property type="project" value="TreeGrafter"/>
</dbReference>
<accession>U5EF07</accession>
<dbReference type="PROSITE" id="PS50110">
    <property type="entry name" value="RESPONSE_REGULATORY"/>
    <property type="match status" value="1"/>
</dbReference>
<proteinExistence type="predicted"/>
<dbReference type="InterPro" id="IPR001867">
    <property type="entry name" value="OmpR/PhoB-type_DNA-bd"/>
</dbReference>
<evidence type="ECO:0000313" key="12">
    <source>
        <dbReference type="Proteomes" id="UP000017048"/>
    </source>
</evidence>
<evidence type="ECO:0000256" key="4">
    <source>
        <dbReference type="ARBA" id="ARBA00023015"/>
    </source>
</evidence>
<dbReference type="STRING" id="1824.SAMN05444423_102707"/>
<evidence type="ECO:0000256" key="3">
    <source>
        <dbReference type="ARBA" id="ARBA00023012"/>
    </source>
</evidence>
<gene>
    <name evidence="11" type="primary">prrA</name>
    <name evidence="11" type="ORF">NCAST_32_03950</name>
</gene>
<dbReference type="AlphaFoldDB" id="U5EF07"/>
<evidence type="ECO:0000313" key="11">
    <source>
        <dbReference type="EMBL" id="GAD85910.1"/>
    </source>
</evidence>
<keyword evidence="12" id="KW-1185">Reference proteome</keyword>
<keyword evidence="4" id="KW-0805">Transcription regulation</keyword>
<evidence type="ECO:0000256" key="6">
    <source>
        <dbReference type="ARBA" id="ARBA00023163"/>
    </source>
</evidence>
<evidence type="ECO:0000256" key="2">
    <source>
        <dbReference type="ARBA" id="ARBA00022553"/>
    </source>
</evidence>
<evidence type="ECO:0000256" key="5">
    <source>
        <dbReference type="ARBA" id="ARBA00023125"/>
    </source>
</evidence>
<dbReference type="EMBL" id="BAFO02000032">
    <property type="protein sequence ID" value="GAD85910.1"/>
    <property type="molecule type" value="Genomic_DNA"/>
</dbReference>
<evidence type="ECO:0000256" key="7">
    <source>
        <dbReference type="PROSITE-ProRule" id="PRU00169"/>
    </source>
</evidence>
<dbReference type="Pfam" id="PF00072">
    <property type="entry name" value="Response_reg"/>
    <property type="match status" value="1"/>
</dbReference>
<feature type="domain" description="Response regulatory" evidence="9">
    <location>
        <begin position="29"/>
        <end position="143"/>
    </location>
</feature>
<protein>
    <submittedName>
        <fullName evidence="11">Two-component response regulator PrrA</fullName>
    </submittedName>
</protein>
<dbReference type="GO" id="GO:0006355">
    <property type="term" value="P:regulation of DNA-templated transcription"/>
    <property type="evidence" value="ECO:0007669"/>
    <property type="project" value="InterPro"/>
</dbReference>
<comment type="caution">
    <text evidence="11">The sequence shown here is derived from an EMBL/GenBank/DDBJ whole genome shotgun (WGS) entry which is preliminary data.</text>
</comment>
<organism evidence="11 12">
    <name type="scientific">Nocardia asteroides NBRC 15531</name>
    <dbReference type="NCBI Taxonomy" id="1110697"/>
    <lineage>
        <taxon>Bacteria</taxon>
        <taxon>Bacillati</taxon>
        <taxon>Actinomycetota</taxon>
        <taxon>Actinomycetes</taxon>
        <taxon>Mycobacteriales</taxon>
        <taxon>Nocardiaceae</taxon>
        <taxon>Nocardia</taxon>
    </lineage>
</organism>
<reference evidence="11 12" key="1">
    <citation type="journal article" date="2014" name="BMC Genomics">
        <title>Genome based analysis of type-I polyketide synthase and nonribosomal peptide synthetase gene clusters in seven strains of five representative Nocardia species.</title>
        <authorList>
            <person name="Komaki H."/>
            <person name="Ichikawa N."/>
            <person name="Hosoyama A."/>
            <person name="Takahashi-Nakaguchi A."/>
            <person name="Matsuzawa T."/>
            <person name="Suzuki K."/>
            <person name="Fujita N."/>
            <person name="Gonoi T."/>
        </authorList>
    </citation>
    <scope>NUCLEOTIDE SEQUENCE [LARGE SCALE GENOMIC DNA]</scope>
    <source>
        <strain evidence="11 12">NBRC 15531</strain>
    </source>
</reference>
<dbReference type="PROSITE" id="PS51755">
    <property type="entry name" value="OMPR_PHOB"/>
    <property type="match status" value="1"/>
</dbReference>
<feature type="domain" description="OmpR/PhoB-type" evidence="10">
    <location>
        <begin position="154"/>
        <end position="252"/>
    </location>
</feature>
<dbReference type="SMART" id="SM00448">
    <property type="entry name" value="REC"/>
    <property type="match status" value="1"/>
</dbReference>
<dbReference type="FunFam" id="1.10.10.10:FF:000005">
    <property type="entry name" value="Two-component system response regulator"/>
    <property type="match status" value="1"/>
</dbReference>
<dbReference type="GO" id="GO:0005829">
    <property type="term" value="C:cytosol"/>
    <property type="evidence" value="ECO:0007669"/>
    <property type="project" value="TreeGrafter"/>
</dbReference>
<keyword evidence="3" id="KW-0902">Two-component regulatory system</keyword>
<feature type="modified residue" description="4-aspartylphosphate" evidence="7">
    <location>
        <position position="78"/>
    </location>
</feature>
<evidence type="ECO:0000256" key="8">
    <source>
        <dbReference type="PROSITE-ProRule" id="PRU01091"/>
    </source>
</evidence>
<dbReference type="PANTHER" id="PTHR48111">
    <property type="entry name" value="REGULATOR OF RPOS"/>
    <property type="match status" value="1"/>
</dbReference>
<dbReference type="InterPro" id="IPR039420">
    <property type="entry name" value="WalR-like"/>
</dbReference>
<dbReference type="SUPFAM" id="SSF52172">
    <property type="entry name" value="CheY-like"/>
    <property type="match status" value="1"/>
</dbReference>
<dbReference type="Proteomes" id="UP000017048">
    <property type="component" value="Unassembled WGS sequence"/>
</dbReference>
<dbReference type="RefSeq" id="WP_019047315.1">
    <property type="nucleotide sequence ID" value="NZ_BAFO02000032.1"/>
</dbReference>